<evidence type="ECO:0000256" key="2">
    <source>
        <dbReference type="PIRSR" id="PIRSR601765-1"/>
    </source>
</evidence>
<dbReference type="Proteomes" id="UP000317909">
    <property type="component" value="Chromosome"/>
</dbReference>
<evidence type="ECO:0000256" key="1">
    <source>
        <dbReference type="ARBA" id="ARBA00006217"/>
    </source>
</evidence>
<feature type="binding site" evidence="2">
    <location>
        <position position="103"/>
    </location>
    <ligand>
        <name>Zn(2+)</name>
        <dbReference type="ChEBI" id="CHEBI:29105"/>
    </ligand>
</feature>
<dbReference type="GO" id="GO:0004089">
    <property type="term" value="F:carbonate dehydratase activity"/>
    <property type="evidence" value="ECO:0007669"/>
    <property type="project" value="UniProtKB-EC"/>
</dbReference>
<reference evidence="3 4" key="1">
    <citation type="submission" date="2019-02" db="EMBL/GenBank/DDBJ databases">
        <title>Deep-cultivation of Planctomycetes and their phenomic and genomic characterization uncovers novel biology.</title>
        <authorList>
            <person name="Wiegand S."/>
            <person name="Jogler M."/>
            <person name="Boedeker C."/>
            <person name="Pinto D."/>
            <person name="Vollmers J."/>
            <person name="Rivas-Marin E."/>
            <person name="Kohn T."/>
            <person name="Peeters S.H."/>
            <person name="Heuer A."/>
            <person name="Rast P."/>
            <person name="Oberbeckmann S."/>
            <person name="Bunk B."/>
            <person name="Jeske O."/>
            <person name="Meyerdierks A."/>
            <person name="Storesund J.E."/>
            <person name="Kallscheuer N."/>
            <person name="Luecker S."/>
            <person name="Lage O.M."/>
            <person name="Pohl T."/>
            <person name="Merkel B.J."/>
            <person name="Hornburger P."/>
            <person name="Mueller R.-W."/>
            <person name="Bruemmer F."/>
            <person name="Labrenz M."/>
            <person name="Spormann A.M."/>
            <person name="Op den Camp H."/>
            <person name="Overmann J."/>
            <person name="Amann R."/>
            <person name="Jetten M.S.M."/>
            <person name="Mascher T."/>
            <person name="Medema M.H."/>
            <person name="Devos D.P."/>
            <person name="Kaster A.-K."/>
            <person name="Ovreas L."/>
            <person name="Rohde M."/>
            <person name="Galperin M.Y."/>
            <person name="Jogler C."/>
        </authorList>
    </citation>
    <scope>NUCLEOTIDE SEQUENCE [LARGE SCALE GENOMIC DNA]</scope>
    <source>
        <strain evidence="3 4">I41</strain>
    </source>
</reference>
<keyword evidence="2" id="KW-0479">Metal-binding</keyword>
<keyword evidence="2" id="KW-0862">Zinc</keyword>
<evidence type="ECO:0000313" key="4">
    <source>
        <dbReference type="Proteomes" id="UP000317909"/>
    </source>
</evidence>
<dbReference type="SMART" id="SM00947">
    <property type="entry name" value="Pro_CA"/>
    <property type="match status" value="1"/>
</dbReference>
<evidence type="ECO:0000313" key="3">
    <source>
        <dbReference type="EMBL" id="QDT72043.1"/>
    </source>
</evidence>
<dbReference type="EMBL" id="CP036339">
    <property type="protein sequence ID" value="QDT72043.1"/>
    <property type="molecule type" value="Genomic_DNA"/>
</dbReference>
<keyword evidence="3" id="KW-0456">Lyase</keyword>
<accession>A0A517TUI5</accession>
<dbReference type="KEGG" id="llh:I41_12090"/>
<feature type="binding site" evidence="2">
    <location>
        <position position="106"/>
    </location>
    <ligand>
        <name>Zn(2+)</name>
        <dbReference type="ChEBI" id="CHEBI:29105"/>
    </ligand>
</feature>
<gene>
    <name evidence="3" type="primary">cynT_1</name>
    <name evidence="3" type="ORF">I41_12090</name>
</gene>
<dbReference type="RefSeq" id="WP_145431648.1">
    <property type="nucleotide sequence ID" value="NZ_CP036339.1"/>
</dbReference>
<keyword evidence="4" id="KW-1185">Reference proteome</keyword>
<dbReference type="InterPro" id="IPR036874">
    <property type="entry name" value="Carbonic_anhydrase_sf"/>
</dbReference>
<organism evidence="3 4">
    <name type="scientific">Lacipirellula limnantheis</name>
    <dbReference type="NCBI Taxonomy" id="2528024"/>
    <lineage>
        <taxon>Bacteria</taxon>
        <taxon>Pseudomonadati</taxon>
        <taxon>Planctomycetota</taxon>
        <taxon>Planctomycetia</taxon>
        <taxon>Pirellulales</taxon>
        <taxon>Lacipirellulaceae</taxon>
        <taxon>Lacipirellula</taxon>
    </lineage>
</organism>
<dbReference type="OrthoDB" id="274989at2"/>
<comment type="similarity">
    <text evidence="1">Belongs to the beta-class carbonic anhydrase family.</text>
</comment>
<dbReference type="AlphaFoldDB" id="A0A517TUI5"/>
<dbReference type="GO" id="GO:0008270">
    <property type="term" value="F:zinc ion binding"/>
    <property type="evidence" value="ECO:0007669"/>
    <property type="project" value="InterPro"/>
</dbReference>
<name>A0A517TUI5_9BACT</name>
<dbReference type="SUPFAM" id="SSF53056">
    <property type="entry name" value="beta-carbonic anhydrase, cab"/>
    <property type="match status" value="1"/>
</dbReference>
<dbReference type="Gene3D" id="3.40.1050.10">
    <property type="entry name" value="Carbonic anhydrase"/>
    <property type="match status" value="1"/>
</dbReference>
<dbReference type="InterPro" id="IPR001765">
    <property type="entry name" value="Carbonic_anhydrase"/>
</dbReference>
<proteinExistence type="inferred from homology"/>
<protein>
    <submittedName>
        <fullName evidence="3">Carbonic anhydrase 1</fullName>
        <ecNumber evidence="3">4.2.1.1</ecNumber>
    </submittedName>
</protein>
<dbReference type="Pfam" id="PF00484">
    <property type="entry name" value="Pro_CA"/>
    <property type="match status" value="1"/>
</dbReference>
<dbReference type="EC" id="4.2.1.1" evidence="3"/>
<comment type="cofactor">
    <cofactor evidence="2">
        <name>Zn(2+)</name>
        <dbReference type="ChEBI" id="CHEBI:29105"/>
    </cofactor>
    <text evidence="2">Binds 1 zinc ion per subunit.</text>
</comment>
<sequence>MHADFSQMESWVVDPRAERDLRELNRQQAARGGEFRPQALWLTCRDKVVDRVVERISTVEGTFVLRRSCDDGLGEGNFQRWPVAVIRHAIQVLQVPEIVICGHSGCETTSAGRTPVGAPVPQRSAPIVRRVERRLRQIRSAQGFVVQQLAGLHQMPAIREALAGGRLTLHGIFYLADSGSYLRYDAVTGRFLPVEGG</sequence>